<dbReference type="Proteomes" id="UP000075473">
    <property type="component" value="Unassembled WGS sequence"/>
</dbReference>
<gene>
    <name evidence="1" type="ORF">AD928_01770</name>
</gene>
<comment type="caution">
    <text evidence="1">The sequence shown here is derived from an EMBL/GenBank/DDBJ whole genome shotgun (WGS) entry which is preliminary data.</text>
</comment>
<dbReference type="RefSeq" id="WP_062247747.1">
    <property type="nucleotide sequence ID" value="NZ_LHZA01000094.1"/>
</dbReference>
<accession>A0A149QUL8</accession>
<proteinExistence type="predicted"/>
<sequence>MAADHLNGLIRYLGQDDWKACFEEVLGDHLGPALEAADMTFEDLGEVLGLDVAMTLWGCAFEDFLGQDWDEGRNFVEVYLKRRGWKEGPRNSVYMRALKESVMSLYEVYDIVPGQSLMARDLLRSGKPVMVREGTATKTLRPWDRIAARLVPEDGHTILAGGLLAYSRAACEDLAGHLYDVLRRKRGKAEFPKVRTEVLRDLAPLFTLTWLFRTLENMVGQSALPVLFNGDGEDLVFHDICFPLARGVTQKTVAEVLEKLPGLRSEGRSFWNWLRMPGQKKATSSGSSHQDAQAQFLSSEMDDGSIVLGTLELKGRQLRLEVNSKSRAEQGQSMLKEALGNLVGTPLTQIMTAQQAMDERGTGEGGKTPDVQIPPGEEARILAEVLERHYRKTLDDVVPALGNMTPRQAVRTATGRKAVAAWLKQIENTTAGLGRAELTSSFSFDWMWNELGIASLRK</sequence>
<reference evidence="1 2" key="1">
    <citation type="submission" date="2015-06" db="EMBL/GenBank/DDBJ databases">
        <title>Improved classification and identification of acetic acid bacteria using matrix-assisted laser desorption/ionization time-of-flight mass spectrometry; Gluconobacter nephelii and Gluconobacter uchimurae are later heterotypic synonyms of Gluconobacter japonicus and Gluconobacter oxydans, respectively.</title>
        <authorList>
            <person name="Li L."/>
            <person name="Cleenwerck I."/>
            <person name="De Vuyst L."/>
            <person name="Vandamme P."/>
        </authorList>
    </citation>
    <scope>NUCLEOTIDE SEQUENCE [LARGE SCALE GENOMIC DNA]</scope>
    <source>
        <strain evidence="1 2">LMG 1625</strain>
    </source>
</reference>
<evidence type="ECO:0000313" key="1">
    <source>
        <dbReference type="EMBL" id="KXV01016.1"/>
    </source>
</evidence>
<dbReference type="EMBL" id="LHZA01000094">
    <property type="protein sequence ID" value="KXV01016.1"/>
    <property type="molecule type" value="Genomic_DNA"/>
</dbReference>
<organism evidence="1 2">
    <name type="scientific">Acetobacter cerevisiae</name>
    <dbReference type="NCBI Taxonomy" id="178900"/>
    <lineage>
        <taxon>Bacteria</taxon>
        <taxon>Pseudomonadati</taxon>
        <taxon>Pseudomonadota</taxon>
        <taxon>Alphaproteobacteria</taxon>
        <taxon>Acetobacterales</taxon>
        <taxon>Acetobacteraceae</taxon>
        <taxon>Acetobacter</taxon>
    </lineage>
</organism>
<evidence type="ECO:0000313" key="2">
    <source>
        <dbReference type="Proteomes" id="UP000075473"/>
    </source>
</evidence>
<dbReference type="Pfam" id="PF25948">
    <property type="entry name" value="DUF7986"/>
    <property type="match status" value="1"/>
</dbReference>
<name>A0A149QUL8_9PROT</name>
<protein>
    <recommendedName>
        <fullName evidence="3">Antitoxin Xre/MbcA/ParS-like toxin-binding domain-containing protein</fullName>
    </recommendedName>
</protein>
<dbReference type="AlphaFoldDB" id="A0A149QUL8"/>
<dbReference type="InterPro" id="IPR058292">
    <property type="entry name" value="DUF7986"/>
</dbReference>
<dbReference type="PATRIC" id="fig|178900.5.peg.2694"/>
<evidence type="ECO:0008006" key="3">
    <source>
        <dbReference type="Google" id="ProtNLM"/>
    </source>
</evidence>